<dbReference type="AlphaFoldDB" id="A0A429GFA0"/>
<evidence type="ECO:0000313" key="2">
    <source>
        <dbReference type="Proteomes" id="UP000277582"/>
    </source>
</evidence>
<organism evidence="1 2">
    <name type="scientific">Candidatus Methanodesulfokora washburnensis</name>
    <dbReference type="NCBI Taxonomy" id="2478471"/>
    <lineage>
        <taxon>Archaea</taxon>
        <taxon>Thermoproteota</taxon>
        <taxon>Candidatus Korarchaeia</taxon>
        <taxon>Candidatus Korarchaeia incertae sedis</taxon>
        <taxon>Candidatus Methanodesulfokora</taxon>
    </lineage>
</organism>
<dbReference type="Proteomes" id="UP000277582">
    <property type="component" value="Unassembled WGS sequence"/>
</dbReference>
<name>A0A429GFA0_9CREN</name>
<reference evidence="1 2" key="1">
    <citation type="submission" date="2018-10" db="EMBL/GenBank/DDBJ databases">
        <title>Co-occurring genomic capacity for anaerobic methane metabolism and dissimilatory sulfite reduction discovered in the Korarchaeota.</title>
        <authorList>
            <person name="Mckay L.J."/>
            <person name="Dlakic M."/>
            <person name="Fields M.W."/>
            <person name="Delmont T.O."/>
            <person name="Eren A.M."/>
            <person name="Jay Z.J."/>
            <person name="Klingelsmith K.B."/>
            <person name="Rusch D.B."/>
            <person name="Inskeep W.P."/>
        </authorList>
    </citation>
    <scope>NUCLEOTIDE SEQUENCE [LARGE SCALE GENOMIC DNA]</scope>
    <source>
        <strain evidence="1 2">MDKW</strain>
    </source>
</reference>
<sequence>MVGIEMGKGVIEGLINEIKSSIEPPVIPQIETAE</sequence>
<protein>
    <submittedName>
        <fullName evidence="1">Uncharacterized protein</fullName>
    </submittedName>
</protein>
<dbReference type="EMBL" id="RCOS01000155">
    <property type="protein sequence ID" value="RSN72413.1"/>
    <property type="molecule type" value="Genomic_DNA"/>
</dbReference>
<comment type="caution">
    <text evidence="1">The sequence shown here is derived from an EMBL/GenBank/DDBJ whole genome shotgun (WGS) entry which is preliminary data.</text>
</comment>
<proteinExistence type="predicted"/>
<gene>
    <name evidence="1" type="ORF">D6D85_13865</name>
</gene>
<feature type="non-terminal residue" evidence="1">
    <location>
        <position position="34"/>
    </location>
</feature>
<evidence type="ECO:0000313" key="1">
    <source>
        <dbReference type="EMBL" id="RSN72413.1"/>
    </source>
</evidence>
<accession>A0A429GFA0</accession>
<keyword evidence="2" id="KW-1185">Reference proteome</keyword>